<protein>
    <submittedName>
        <fullName evidence="1">Uncharacterized protein</fullName>
    </submittedName>
</protein>
<proteinExistence type="predicted"/>
<evidence type="ECO:0000313" key="2">
    <source>
        <dbReference type="Proteomes" id="UP000244682"/>
    </source>
</evidence>
<dbReference type="EMBL" id="CP028956">
    <property type="protein sequence ID" value="AWC94009.1"/>
    <property type="molecule type" value="Genomic_DNA"/>
</dbReference>
<gene>
    <name evidence="1" type="ORF">AM380_10350</name>
</gene>
<sequence length="76" mass="8666">MLFKIILLFSNLLPPPENGLPGSISNIQGIIIIHRYFILPEGITTAKNGKTGKITVVFQQKRNNNRERIVMKTKQY</sequence>
<dbReference type="Proteomes" id="UP000244682">
    <property type="component" value="Chromosome"/>
</dbReference>
<reference evidence="1 2" key="1">
    <citation type="submission" date="2018-04" db="EMBL/GenBank/DDBJ databases">
        <title>Whole genome sequencing of Morganella morganii AR_0133.</title>
        <authorList>
            <person name="Conlan S."/>
            <person name="Thomas P.J."/>
            <person name="Mullikin J."/>
            <person name="Frank K.M."/>
            <person name="Segre J.A."/>
        </authorList>
    </citation>
    <scope>NUCLEOTIDE SEQUENCE [LARGE SCALE GENOMIC DNA]</scope>
    <source>
        <strain evidence="1 2">AR_0133</strain>
    </source>
</reference>
<name>A0AAU8ZLV9_MORMO</name>
<evidence type="ECO:0000313" key="1">
    <source>
        <dbReference type="EMBL" id="AWC94009.1"/>
    </source>
</evidence>
<accession>A0AAU8ZLV9</accession>
<dbReference type="AlphaFoldDB" id="A0AAU8ZLV9"/>
<organism evidence="1 2">
    <name type="scientific">Morganella morganii</name>
    <name type="common">Proteus morganii</name>
    <dbReference type="NCBI Taxonomy" id="582"/>
    <lineage>
        <taxon>Bacteria</taxon>
        <taxon>Pseudomonadati</taxon>
        <taxon>Pseudomonadota</taxon>
        <taxon>Gammaproteobacteria</taxon>
        <taxon>Enterobacterales</taxon>
        <taxon>Morganellaceae</taxon>
        <taxon>Morganella</taxon>
    </lineage>
</organism>